<dbReference type="PANTHER" id="PTHR46825:SF13">
    <property type="entry name" value="BETA-LACTAMASE-RELATED DOMAIN-CONTAINING PROTEIN"/>
    <property type="match status" value="1"/>
</dbReference>
<dbReference type="Gene3D" id="3.40.710.10">
    <property type="entry name" value="DD-peptidase/beta-lactamase superfamily"/>
    <property type="match status" value="1"/>
</dbReference>
<dbReference type="InterPro" id="IPR001466">
    <property type="entry name" value="Beta-lactam-related"/>
</dbReference>
<proteinExistence type="predicted"/>
<reference evidence="3" key="1">
    <citation type="submission" date="2022-11" db="UniProtKB">
        <authorList>
            <consortium name="WormBaseParasite"/>
        </authorList>
    </citation>
    <scope>IDENTIFICATION</scope>
</reference>
<dbReference type="WBParaSite" id="PSAMB.scaffold3718size17123.g22298.t1">
    <property type="protein sequence ID" value="PSAMB.scaffold3718size17123.g22298.t1"/>
    <property type="gene ID" value="PSAMB.scaffold3718size17123.g22298"/>
</dbReference>
<name>A0A914WBU5_9BILA</name>
<dbReference type="InterPro" id="IPR012338">
    <property type="entry name" value="Beta-lactam/transpept-like"/>
</dbReference>
<dbReference type="Pfam" id="PF00144">
    <property type="entry name" value="Beta-lactamase"/>
    <property type="match status" value="1"/>
</dbReference>
<evidence type="ECO:0000259" key="1">
    <source>
        <dbReference type="Pfam" id="PF00144"/>
    </source>
</evidence>
<dbReference type="Pfam" id="PF17660">
    <property type="entry name" value="BTRD1"/>
    <property type="match status" value="2"/>
</dbReference>
<dbReference type="SUPFAM" id="SSF56601">
    <property type="entry name" value="beta-lactamase/transpeptidase-like"/>
    <property type="match status" value="1"/>
</dbReference>
<feature type="domain" description="Beta-lactamase-related" evidence="1">
    <location>
        <begin position="190"/>
        <end position="520"/>
    </location>
</feature>
<keyword evidence="2" id="KW-1185">Reference proteome</keyword>
<evidence type="ECO:0000313" key="3">
    <source>
        <dbReference type="WBParaSite" id="PSAMB.scaffold3718size17123.g22298.t1"/>
    </source>
</evidence>
<dbReference type="AlphaFoldDB" id="A0A914WBU5"/>
<dbReference type="InterPro" id="IPR049511">
    <property type="entry name" value="PGH-like_rpt"/>
</dbReference>
<protein>
    <submittedName>
        <fullName evidence="3">Beta-lactamase-related domain-containing protein</fullName>
    </submittedName>
</protein>
<dbReference type="Proteomes" id="UP000887566">
    <property type="component" value="Unplaced"/>
</dbReference>
<dbReference type="InterPro" id="IPR050491">
    <property type="entry name" value="AmpC-like"/>
</dbReference>
<accession>A0A914WBU5</accession>
<dbReference type="PANTHER" id="PTHR46825">
    <property type="entry name" value="D-ALANYL-D-ALANINE-CARBOXYPEPTIDASE/ENDOPEPTIDASE AMPH"/>
    <property type="match status" value="1"/>
</dbReference>
<sequence length="552" mass="62786">MYRLWFPGSTAADTQRTHYEQQGYRITHICGYTVQNRPQYVGIWQMPTLSQAPYEIQYGISLDECLAKDKQLTQQGYIAVKFQAFNSGNRVLCTAIWEQRPGCSHRIECDQDIAVMHKRILPDATMKPRQISHYIDPTDNCAKYVVLWSNIDTFRYPTPPDLWPLNAPIPNRYLKGSTEAFDPTKLRFLEKRIERFMRLGNIPGLSIAIAKDECLKFAAGYGYANVRMKECVDPSHKFRIGSISKPVTAAAIFLLVDQRKIRLDQKIFGPNSILGEQYGSKKPYQKYVCDITLRNLLEHTSGGWQNYKNDPFFMDAVFAQPLLDNDKLIGYVMDHFPLDEAPGKDWLYSNFGYLVLGKIIEYISGKPYEQFVKECIWTPSGVPDARIGGQYISEKLQKEVMYYMSGSSEGIDPYELLPMQRIAPWGGWVASPIDMLKFMVKVDGFKNKPDLLSEASTTSWSTPSLPSNDTYGMGWSLNLMGFNGWMHEGRMPGAVAMLIRLDSGVEIAVALNQEQGDRDFFNQLGFVIHHIVSLCQTWPQAGDLFCVQGSCT</sequence>
<organism evidence="2 3">
    <name type="scientific">Plectus sambesii</name>
    <dbReference type="NCBI Taxonomy" id="2011161"/>
    <lineage>
        <taxon>Eukaryota</taxon>
        <taxon>Metazoa</taxon>
        <taxon>Ecdysozoa</taxon>
        <taxon>Nematoda</taxon>
        <taxon>Chromadorea</taxon>
        <taxon>Plectida</taxon>
        <taxon>Plectina</taxon>
        <taxon>Plectoidea</taxon>
        <taxon>Plectidae</taxon>
        <taxon>Plectus</taxon>
    </lineage>
</organism>
<evidence type="ECO:0000313" key="2">
    <source>
        <dbReference type="Proteomes" id="UP000887566"/>
    </source>
</evidence>